<dbReference type="PROSITE" id="PS50977">
    <property type="entry name" value="HTH_TETR_2"/>
    <property type="match status" value="1"/>
</dbReference>
<dbReference type="SUPFAM" id="SSF46689">
    <property type="entry name" value="Homeodomain-like"/>
    <property type="match status" value="1"/>
</dbReference>
<proteinExistence type="predicted"/>
<feature type="region of interest" description="Disordered" evidence="5">
    <location>
        <begin position="147"/>
        <end position="170"/>
    </location>
</feature>
<dbReference type="PROSITE" id="PS01081">
    <property type="entry name" value="HTH_TETR_1"/>
    <property type="match status" value="1"/>
</dbReference>
<evidence type="ECO:0000313" key="7">
    <source>
        <dbReference type="EMBL" id="BDZ48916.1"/>
    </source>
</evidence>
<protein>
    <recommendedName>
        <fullName evidence="6">HTH tetR-type domain-containing protein</fullName>
    </recommendedName>
</protein>
<evidence type="ECO:0000256" key="4">
    <source>
        <dbReference type="PROSITE-ProRule" id="PRU00335"/>
    </source>
</evidence>
<evidence type="ECO:0000256" key="1">
    <source>
        <dbReference type="ARBA" id="ARBA00023015"/>
    </source>
</evidence>
<dbReference type="InterPro" id="IPR001647">
    <property type="entry name" value="HTH_TetR"/>
</dbReference>
<dbReference type="InterPro" id="IPR023772">
    <property type="entry name" value="DNA-bd_HTH_TetR-type_CS"/>
</dbReference>
<reference evidence="8" key="1">
    <citation type="journal article" date="2019" name="Int. J. Syst. Evol. Microbiol.">
        <title>The Global Catalogue of Microorganisms (GCM) 10K type strain sequencing project: providing services to taxonomists for standard genome sequencing and annotation.</title>
        <authorList>
            <consortium name="The Broad Institute Genomics Platform"/>
            <consortium name="The Broad Institute Genome Sequencing Center for Infectious Disease"/>
            <person name="Wu L."/>
            <person name="Ma J."/>
        </authorList>
    </citation>
    <scope>NUCLEOTIDE SEQUENCE [LARGE SCALE GENOMIC DNA]</scope>
    <source>
        <strain evidence="8">NBRC 108728</strain>
    </source>
</reference>
<dbReference type="PANTHER" id="PTHR30055">
    <property type="entry name" value="HTH-TYPE TRANSCRIPTIONAL REGULATOR RUTR"/>
    <property type="match status" value="1"/>
</dbReference>
<organism evidence="7 8">
    <name type="scientific">Frondihabitans sucicola</name>
    <dbReference type="NCBI Taxonomy" id="1268041"/>
    <lineage>
        <taxon>Bacteria</taxon>
        <taxon>Bacillati</taxon>
        <taxon>Actinomycetota</taxon>
        <taxon>Actinomycetes</taxon>
        <taxon>Micrococcales</taxon>
        <taxon>Microbacteriaceae</taxon>
        <taxon>Frondihabitans</taxon>
    </lineage>
</organism>
<dbReference type="PRINTS" id="PR00455">
    <property type="entry name" value="HTHTETR"/>
</dbReference>
<dbReference type="EMBL" id="AP027732">
    <property type="protein sequence ID" value="BDZ48916.1"/>
    <property type="molecule type" value="Genomic_DNA"/>
</dbReference>
<name>A0ABN6XZ20_9MICO</name>
<dbReference type="Proteomes" id="UP001321486">
    <property type="component" value="Chromosome"/>
</dbReference>
<dbReference type="InterPro" id="IPR036271">
    <property type="entry name" value="Tet_transcr_reg_TetR-rel_C_sf"/>
</dbReference>
<dbReference type="Gene3D" id="1.10.357.10">
    <property type="entry name" value="Tetracycline Repressor, domain 2"/>
    <property type="match status" value="1"/>
</dbReference>
<feature type="domain" description="HTH tetR-type" evidence="6">
    <location>
        <begin position="13"/>
        <end position="73"/>
    </location>
</feature>
<evidence type="ECO:0000256" key="3">
    <source>
        <dbReference type="ARBA" id="ARBA00023163"/>
    </source>
</evidence>
<feature type="DNA-binding region" description="H-T-H motif" evidence="4">
    <location>
        <begin position="36"/>
        <end position="55"/>
    </location>
</feature>
<dbReference type="SUPFAM" id="SSF48498">
    <property type="entry name" value="Tetracyclin repressor-like, C-terminal domain"/>
    <property type="match status" value="1"/>
</dbReference>
<keyword evidence="2 4" id="KW-0238">DNA-binding</keyword>
<sequence>MPKDQRPKQERAQATRAAIIRAAAAIFGQRGYARTTLDVVAVEAGVTKGALYFHFDSKHDLANAVIAEELRLTSVRAQETLDGGFSGIETLVRLNRNLTDQIVNDVVVAAGVKLTTEELVAQLSIQTPYDTWTDVYSRLFERGIAEGSCSPTSTSSDSPGSSSGPSRACR</sequence>
<dbReference type="PANTHER" id="PTHR30055:SF234">
    <property type="entry name" value="HTH-TYPE TRANSCRIPTIONAL REGULATOR BETI"/>
    <property type="match status" value="1"/>
</dbReference>
<accession>A0ABN6XZ20</accession>
<dbReference type="RefSeq" id="WP_286345815.1">
    <property type="nucleotide sequence ID" value="NZ_AP027732.1"/>
</dbReference>
<evidence type="ECO:0000313" key="8">
    <source>
        <dbReference type="Proteomes" id="UP001321486"/>
    </source>
</evidence>
<evidence type="ECO:0000256" key="2">
    <source>
        <dbReference type="ARBA" id="ARBA00023125"/>
    </source>
</evidence>
<keyword evidence="1" id="KW-0805">Transcription regulation</keyword>
<keyword evidence="8" id="KW-1185">Reference proteome</keyword>
<keyword evidence="3" id="KW-0804">Transcription</keyword>
<dbReference type="InterPro" id="IPR050109">
    <property type="entry name" value="HTH-type_TetR-like_transc_reg"/>
</dbReference>
<evidence type="ECO:0000259" key="6">
    <source>
        <dbReference type="PROSITE" id="PS50977"/>
    </source>
</evidence>
<dbReference type="Pfam" id="PF00440">
    <property type="entry name" value="TetR_N"/>
    <property type="match status" value="1"/>
</dbReference>
<gene>
    <name evidence="7" type="ORF">GCM10025867_11570</name>
</gene>
<evidence type="ECO:0000256" key="5">
    <source>
        <dbReference type="SAM" id="MobiDB-lite"/>
    </source>
</evidence>
<dbReference type="InterPro" id="IPR009057">
    <property type="entry name" value="Homeodomain-like_sf"/>
</dbReference>